<dbReference type="Proteomes" id="UP001497472">
    <property type="component" value="Unassembled WGS sequence"/>
</dbReference>
<evidence type="ECO:0000313" key="7">
    <source>
        <dbReference type="Proteomes" id="UP001497472"/>
    </source>
</evidence>
<comment type="catalytic activity">
    <reaction evidence="5">
        <text>glucuronate acceptor + UDP-alpha-D-glucuronate = acceptor beta-D-glucuronoside + UDP + H(+)</text>
        <dbReference type="Rhea" id="RHEA:21032"/>
        <dbReference type="ChEBI" id="CHEBI:15378"/>
        <dbReference type="ChEBI" id="CHEBI:58052"/>
        <dbReference type="ChEBI" id="CHEBI:58223"/>
        <dbReference type="ChEBI" id="CHEBI:132367"/>
        <dbReference type="ChEBI" id="CHEBI:132368"/>
        <dbReference type="EC" id="2.4.1.17"/>
    </reaction>
</comment>
<proteinExistence type="inferred from homology"/>
<dbReference type="AlphaFoldDB" id="A0AAV1JGW7"/>
<keyword evidence="7" id="KW-1185">Reference proteome</keyword>
<keyword evidence="5" id="KW-0732">Signal</keyword>
<dbReference type="InterPro" id="IPR002213">
    <property type="entry name" value="UDP_glucos_trans"/>
</dbReference>
<evidence type="ECO:0000256" key="2">
    <source>
        <dbReference type="ARBA" id="ARBA00022676"/>
    </source>
</evidence>
<evidence type="ECO:0000256" key="5">
    <source>
        <dbReference type="RuleBase" id="RU362059"/>
    </source>
</evidence>
<dbReference type="InterPro" id="IPR050271">
    <property type="entry name" value="UDP-glycosyltransferase"/>
</dbReference>
<keyword evidence="3 4" id="KW-0808">Transferase</keyword>
<dbReference type="PANTHER" id="PTHR48043">
    <property type="entry name" value="EG:EG0003.4 PROTEIN-RELATED"/>
    <property type="match status" value="1"/>
</dbReference>
<evidence type="ECO:0000256" key="4">
    <source>
        <dbReference type="RuleBase" id="RU003718"/>
    </source>
</evidence>
<dbReference type="GO" id="GO:0016020">
    <property type="term" value="C:membrane"/>
    <property type="evidence" value="ECO:0007669"/>
    <property type="project" value="UniProtKB-SubCell"/>
</dbReference>
<comment type="similarity">
    <text evidence="1 4">Belongs to the UDP-glycosyltransferase family.</text>
</comment>
<dbReference type="InterPro" id="IPR035595">
    <property type="entry name" value="UDP_glycos_trans_CS"/>
</dbReference>
<dbReference type="Gene3D" id="3.40.50.2000">
    <property type="entry name" value="Glycogen Phosphorylase B"/>
    <property type="match status" value="2"/>
</dbReference>
<dbReference type="EMBL" id="CAVLEF010000009">
    <property type="protein sequence ID" value="CAK1547657.1"/>
    <property type="molecule type" value="Genomic_DNA"/>
</dbReference>
<evidence type="ECO:0000313" key="6">
    <source>
        <dbReference type="EMBL" id="CAK1547657.1"/>
    </source>
</evidence>
<sequence>MASSACVTLVVVCLNSITDAAKILAVIPTPSLSHQVIFRPLTQALAQRGHEVIVVTTDPVFTDTKPPTNLTEIDVHDVSYKIWNNEFTYALEFGRRYSIYSQVGTFIKMLKNMVLEQLKTKEIQDLIKYDRQHFDLIIVEAWVRQALVYSHVFRAPVICVSSFGLLMGNEETFGIPINPLKYPLTFQQRLYNLTFMEKLDELYKNWWYQSEWLSKAADEIEAFRGVLGPSLPEYTELYNNADMLFLNTHPIWIDNQPLPSNVISIWGIHKNPENELPHNLKSYLDNSKNGVIYLSFGTNAPSTILSPDFIRILIRVFSKLPYDVLWKWEKDVMPGKPDNVKIGKWFPQSDLLRHPNVKVFITQGGLQSTDEAITAGVPLIGIPMLGDQWYNVEKYEKHKIGVRLDMETLTEDKFEDAIHLVLNDTSFRDNIVKLRTFMNDQPQTAMERAVWWTEYVLRHGGAKHLRAATANKPLWDYYEHVHDGRVG</sequence>
<organism evidence="6 7">
    <name type="scientific">Leptosia nina</name>
    <dbReference type="NCBI Taxonomy" id="320188"/>
    <lineage>
        <taxon>Eukaryota</taxon>
        <taxon>Metazoa</taxon>
        <taxon>Ecdysozoa</taxon>
        <taxon>Arthropoda</taxon>
        <taxon>Hexapoda</taxon>
        <taxon>Insecta</taxon>
        <taxon>Pterygota</taxon>
        <taxon>Neoptera</taxon>
        <taxon>Endopterygota</taxon>
        <taxon>Lepidoptera</taxon>
        <taxon>Glossata</taxon>
        <taxon>Ditrysia</taxon>
        <taxon>Papilionoidea</taxon>
        <taxon>Pieridae</taxon>
        <taxon>Pierinae</taxon>
        <taxon>Leptosia</taxon>
    </lineage>
</organism>
<dbReference type="FunFam" id="3.40.50.2000:FF:000050">
    <property type="entry name" value="UDP-glucuronosyltransferase"/>
    <property type="match status" value="1"/>
</dbReference>
<dbReference type="PROSITE" id="PS00375">
    <property type="entry name" value="UDPGT"/>
    <property type="match status" value="1"/>
</dbReference>
<name>A0AAV1JGW7_9NEOP</name>
<reference evidence="6 7" key="1">
    <citation type="submission" date="2023-11" db="EMBL/GenBank/DDBJ databases">
        <authorList>
            <person name="Okamura Y."/>
        </authorList>
    </citation>
    <scope>NUCLEOTIDE SEQUENCE [LARGE SCALE GENOMIC DNA]</scope>
</reference>
<evidence type="ECO:0000256" key="3">
    <source>
        <dbReference type="ARBA" id="ARBA00022679"/>
    </source>
</evidence>
<feature type="chain" id="PRO_5043103556" description="UDP-glucuronosyltransferase" evidence="5">
    <location>
        <begin position="21"/>
        <end position="487"/>
    </location>
</feature>
<dbReference type="GO" id="GO:0015020">
    <property type="term" value="F:glucuronosyltransferase activity"/>
    <property type="evidence" value="ECO:0007669"/>
    <property type="project" value="UniProtKB-EC"/>
</dbReference>
<dbReference type="EC" id="2.4.1.17" evidence="5"/>
<dbReference type="CDD" id="cd03784">
    <property type="entry name" value="GT1_Gtf-like"/>
    <property type="match status" value="1"/>
</dbReference>
<feature type="signal peptide" evidence="5">
    <location>
        <begin position="1"/>
        <end position="20"/>
    </location>
</feature>
<protein>
    <recommendedName>
        <fullName evidence="5">UDP-glucuronosyltransferase</fullName>
        <ecNumber evidence="5">2.4.1.17</ecNumber>
    </recommendedName>
</protein>
<comment type="caution">
    <text evidence="6">The sequence shown here is derived from an EMBL/GenBank/DDBJ whole genome shotgun (WGS) entry which is preliminary data.</text>
</comment>
<evidence type="ECO:0000256" key="1">
    <source>
        <dbReference type="ARBA" id="ARBA00009995"/>
    </source>
</evidence>
<dbReference type="Pfam" id="PF00201">
    <property type="entry name" value="UDPGT"/>
    <property type="match status" value="1"/>
</dbReference>
<keyword evidence="2 4" id="KW-0328">Glycosyltransferase</keyword>
<comment type="subcellular location">
    <subcellularLocation>
        <location evidence="5">Membrane</location>
        <topology evidence="5">Single-pass membrane protein</topology>
    </subcellularLocation>
</comment>
<dbReference type="PANTHER" id="PTHR48043:SF159">
    <property type="entry name" value="EG:EG0003.4 PROTEIN-RELATED"/>
    <property type="match status" value="1"/>
</dbReference>
<dbReference type="SUPFAM" id="SSF53756">
    <property type="entry name" value="UDP-Glycosyltransferase/glycogen phosphorylase"/>
    <property type="match status" value="1"/>
</dbReference>
<gene>
    <name evidence="6" type="ORF">LNINA_LOCUS7116</name>
</gene>
<accession>A0AAV1JGW7</accession>